<dbReference type="InterPro" id="IPR053203">
    <property type="entry name" value="Cisplatin_resist-associated"/>
</dbReference>
<organism evidence="2 3">
    <name type="scientific">Cladonia borealis</name>
    <dbReference type="NCBI Taxonomy" id="184061"/>
    <lineage>
        <taxon>Eukaryota</taxon>
        <taxon>Fungi</taxon>
        <taxon>Dikarya</taxon>
        <taxon>Ascomycota</taxon>
        <taxon>Pezizomycotina</taxon>
        <taxon>Lecanoromycetes</taxon>
        <taxon>OSLEUM clade</taxon>
        <taxon>Lecanoromycetidae</taxon>
        <taxon>Lecanorales</taxon>
        <taxon>Lecanorineae</taxon>
        <taxon>Cladoniaceae</taxon>
        <taxon>Cladonia</taxon>
    </lineage>
</organism>
<accession>A0AA39RAZ0</accession>
<evidence type="ECO:0000313" key="2">
    <source>
        <dbReference type="EMBL" id="KAK0517059.1"/>
    </source>
</evidence>
<dbReference type="Proteomes" id="UP001166286">
    <property type="component" value="Unassembled WGS sequence"/>
</dbReference>
<reference evidence="2" key="1">
    <citation type="submission" date="2023-03" db="EMBL/GenBank/DDBJ databases">
        <title>Complete genome of Cladonia borealis.</title>
        <authorList>
            <person name="Park H."/>
        </authorList>
    </citation>
    <scope>NUCLEOTIDE SEQUENCE</scope>
    <source>
        <strain evidence="2">ANT050790</strain>
    </source>
</reference>
<evidence type="ECO:0000256" key="1">
    <source>
        <dbReference type="SAM" id="MobiDB-lite"/>
    </source>
</evidence>
<dbReference type="EMBL" id="JAFEKC020000001">
    <property type="protein sequence ID" value="KAK0517059.1"/>
    <property type="molecule type" value="Genomic_DNA"/>
</dbReference>
<comment type="caution">
    <text evidence="2">The sequence shown here is derived from an EMBL/GenBank/DDBJ whole genome shotgun (WGS) entry which is preliminary data.</text>
</comment>
<dbReference type="AlphaFoldDB" id="A0AA39RAZ0"/>
<feature type="region of interest" description="Disordered" evidence="1">
    <location>
        <begin position="21"/>
        <end position="86"/>
    </location>
</feature>
<keyword evidence="3" id="KW-1185">Reference proteome</keyword>
<feature type="compositionally biased region" description="Low complexity" evidence="1">
    <location>
        <begin position="31"/>
        <end position="44"/>
    </location>
</feature>
<dbReference type="InterPro" id="IPR022024">
    <property type="entry name" value="DUF3602"/>
</dbReference>
<evidence type="ECO:0000313" key="3">
    <source>
        <dbReference type="Proteomes" id="UP001166286"/>
    </source>
</evidence>
<feature type="region of interest" description="Disordered" evidence="1">
    <location>
        <begin position="142"/>
        <end position="184"/>
    </location>
</feature>
<dbReference type="Pfam" id="PF12223">
    <property type="entry name" value="DUF3602"/>
    <property type="match status" value="1"/>
</dbReference>
<protein>
    <submittedName>
        <fullName evidence="2">Uncharacterized protein</fullName>
    </submittedName>
</protein>
<dbReference type="PANTHER" id="PTHR34693:SF2">
    <property type="entry name" value="DUF3602 DOMAIN-CONTAINING PROTEIN"/>
    <property type="match status" value="1"/>
</dbReference>
<sequence length="184" mass="20384">MSDALILESLYQRSFTGEHQIHYKHPHRQSRQSSTTTTDRPSSTATMPYSIHEPAPNHPQSMSYGRGGAGNRTRPLPPSTLANPLTPTDTHKLHTEYHKNHNMPNFSTGRGGAGNMHGHAEERRMFSFDEELAKENRDAVPVYHIGRGGQGNAVKDRRESDSSASSKGSERGSLDWVKGLARKA</sequence>
<gene>
    <name evidence="2" type="ORF">JMJ35_000214</name>
</gene>
<proteinExistence type="predicted"/>
<dbReference type="PANTHER" id="PTHR34693">
    <property type="entry name" value="PROTEIN PAR32"/>
    <property type="match status" value="1"/>
</dbReference>
<name>A0AA39RAZ0_9LECA</name>